<dbReference type="AlphaFoldDB" id="A0A0N5BJV7"/>
<protein>
    <submittedName>
        <fullName evidence="2">Pol polyprotein</fullName>
    </submittedName>
</protein>
<accession>A0A0N5BJV7</accession>
<sequence>MKANINEIDYDRDKTDLQAYAIQAYKIAENAIKKNRNFKKIEDKILFKPGEEVLVLKKQNRNIFDYRYEEPFIIKSTDQRNVNLYLSPGEKFSTCHVSQLKRYFRRGEVRLE</sequence>
<dbReference type="Proteomes" id="UP000046392">
    <property type="component" value="Unplaced"/>
</dbReference>
<evidence type="ECO:0000313" key="1">
    <source>
        <dbReference type="Proteomes" id="UP000046392"/>
    </source>
</evidence>
<evidence type="ECO:0000313" key="2">
    <source>
        <dbReference type="WBParaSite" id="SPAL_0000622400.1"/>
    </source>
</evidence>
<name>A0A0N5BJV7_STREA</name>
<proteinExistence type="predicted"/>
<dbReference type="WBParaSite" id="SPAL_0000622400.1">
    <property type="protein sequence ID" value="SPAL_0000622400.1"/>
    <property type="gene ID" value="SPAL_0000622400"/>
</dbReference>
<reference evidence="2" key="1">
    <citation type="submission" date="2017-02" db="UniProtKB">
        <authorList>
            <consortium name="WormBaseParasite"/>
        </authorList>
    </citation>
    <scope>IDENTIFICATION</scope>
</reference>
<keyword evidence="1" id="KW-1185">Reference proteome</keyword>
<organism evidence="1 2">
    <name type="scientific">Strongyloides papillosus</name>
    <name type="common">Intestinal threadworm</name>
    <dbReference type="NCBI Taxonomy" id="174720"/>
    <lineage>
        <taxon>Eukaryota</taxon>
        <taxon>Metazoa</taxon>
        <taxon>Ecdysozoa</taxon>
        <taxon>Nematoda</taxon>
        <taxon>Chromadorea</taxon>
        <taxon>Rhabditida</taxon>
        <taxon>Tylenchina</taxon>
        <taxon>Panagrolaimomorpha</taxon>
        <taxon>Strongyloidoidea</taxon>
        <taxon>Strongyloididae</taxon>
        <taxon>Strongyloides</taxon>
    </lineage>
</organism>